<dbReference type="InterPro" id="IPR007492">
    <property type="entry name" value="LytTR_DNA-bd_dom"/>
</dbReference>
<dbReference type="Pfam" id="PF00072">
    <property type="entry name" value="Response_reg"/>
    <property type="match status" value="1"/>
</dbReference>
<reference evidence="4 5" key="1">
    <citation type="submission" date="2016-10" db="EMBL/GenBank/DDBJ databases">
        <authorList>
            <person name="de Groot N.N."/>
        </authorList>
    </citation>
    <scope>NUCLEOTIDE SEQUENCE [LARGE SCALE GENOMIC DNA]</scope>
    <source>
        <strain evidence="4 5">DSM 527</strain>
    </source>
</reference>
<protein>
    <submittedName>
        <fullName evidence="4">DNA-binding response regulator, LytR/AlgR family</fullName>
    </submittedName>
</protein>
<dbReference type="Proteomes" id="UP000199045">
    <property type="component" value="Unassembled WGS sequence"/>
</dbReference>
<feature type="domain" description="HTH LytTR-type" evidence="3">
    <location>
        <begin position="147"/>
        <end position="215"/>
    </location>
</feature>
<dbReference type="InterPro" id="IPR046947">
    <property type="entry name" value="LytR-like"/>
</dbReference>
<dbReference type="PROSITE" id="PS50110">
    <property type="entry name" value="RESPONSE_REGULATORY"/>
    <property type="match status" value="1"/>
</dbReference>
<keyword evidence="4" id="KW-0238">DNA-binding</keyword>
<dbReference type="InterPro" id="IPR001789">
    <property type="entry name" value="Sig_transdc_resp-reg_receiver"/>
</dbReference>
<dbReference type="InterPro" id="IPR011006">
    <property type="entry name" value="CheY-like_superfamily"/>
</dbReference>
<dbReference type="OrthoDB" id="9787344at2"/>
<dbReference type="PANTHER" id="PTHR37299:SF1">
    <property type="entry name" value="STAGE 0 SPORULATION PROTEIN A HOMOLOG"/>
    <property type="match status" value="1"/>
</dbReference>
<dbReference type="Pfam" id="PF04397">
    <property type="entry name" value="LytTR"/>
    <property type="match status" value="1"/>
</dbReference>
<name>A0A1G8B395_CHIFI</name>
<feature type="modified residue" description="4-aspartylphosphate" evidence="1">
    <location>
        <position position="55"/>
    </location>
</feature>
<dbReference type="STRING" id="104663.SAMN04488121_11099"/>
<proteinExistence type="predicted"/>
<dbReference type="SMART" id="SM00850">
    <property type="entry name" value="LytTR"/>
    <property type="match status" value="1"/>
</dbReference>
<gene>
    <name evidence="4" type="ORF">SAMN04488121_11099</name>
</gene>
<dbReference type="Gene3D" id="3.40.50.2300">
    <property type="match status" value="1"/>
</dbReference>
<dbReference type="EMBL" id="FNBN01000010">
    <property type="protein sequence ID" value="SDH27605.1"/>
    <property type="molecule type" value="Genomic_DNA"/>
</dbReference>
<dbReference type="GO" id="GO:0000156">
    <property type="term" value="F:phosphorelay response regulator activity"/>
    <property type="evidence" value="ECO:0007669"/>
    <property type="project" value="InterPro"/>
</dbReference>
<dbReference type="PROSITE" id="PS50930">
    <property type="entry name" value="HTH_LYTTR"/>
    <property type="match status" value="1"/>
</dbReference>
<evidence type="ECO:0000313" key="4">
    <source>
        <dbReference type="EMBL" id="SDH27605.1"/>
    </source>
</evidence>
<dbReference type="AlphaFoldDB" id="A0A1G8B395"/>
<dbReference type="SUPFAM" id="SSF52172">
    <property type="entry name" value="CheY-like"/>
    <property type="match status" value="1"/>
</dbReference>
<sequence>MRVVIIEDEVLTAEDLKESIQQLDNTVEVVAVLKSVKEAVTYFQQNDMPDLIFSDIQLGDGESFDIYRTVEVSAPVIFCTAYDEYALQAFKTNGIEYILKPFTNASIADAIRKYNNLRRQFTGVSIDNPANTIAETVQQHTSKPAAILVYYKDKIVPVRLESIVLFYIEKETLCLMTFDRQHYHLKKSLEDAEQLCGNDFFRVNRQFLVNRKAIKDASHYVARKLSVNLSVPFKEVITISKEKAPQFLAWLSGK</sequence>
<evidence type="ECO:0000313" key="5">
    <source>
        <dbReference type="Proteomes" id="UP000199045"/>
    </source>
</evidence>
<dbReference type="RefSeq" id="WP_089837446.1">
    <property type="nucleotide sequence ID" value="NZ_FNBN01000010.1"/>
</dbReference>
<evidence type="ECO:0000259" key="2">
    <source>
        <dbReference type="PROSITE" id="PS50110"/>
    </source>
</evidence>
<accession>A0A1G8B395</accession>
<dbReference type="Gene3D" id="2.40.50.1020">
    <property type="entry name" value="LytTr DNA-binding domain"/>
    <property type="match status" value="1"/>
</dbReference>
<evidence type="ECO:0000256" key="1">
    <source>
        <dbReference type="PROSITE-ProRule" id="PRU00169"/>
    </source>
</evidence>
<organism evidence="4 5">
    <name type="scientific">Chitinophaga filiformis</name>
    <name type="common">Myxococcus filiformis</name>
    <name type="synonym">Flexibacter filiformis</name>
    <dbReference type="NCBI Taxonomy" id="104663"/>
    <lineage>
        <taxon>Bacteria</taxon>
        <taxon>Pseudomonadati</taxon>
        <taxon>Bacteroidota</taxon>
        <taxon>Chitinophagia</taxon>
        <taxon>Chitinophagales</taxon>
        <taxon>Chitinophagaceae</taxon>
        <taxon>Chitinophaga</taxon>
    </lineage>
</organism>
<dbReference type="SMART" id="SM00448">
    <property type="entry name" value="REC"/>
    <property type="match status" value="1"/>
</dbReference>
<keyword evidence="1" id="KW-0597">Phosphoprotein</keyword>
<evidence type="ECO:0000259" key="3">
    <source>
        <dbReference type="PROSITE" id="PS50930"/>
    </source>
</evidence>
<feature type="domain" description="Response regulatory" evidence="2">
    <location>
        <begin position="2"/>
        <end position="115"/>
    </location>
</feature>
<dbReference type="PANTHER" id="PTHR37299">
    <property type="entry name" value="TRANSCRIPTIONAL REGULATOR-RELATED"/>
    <property type="match status" value="1"/>
</dbReference>
<dbReference type="GO" id="GO:0003677">
    <property type="term" value="F:DNA binding"/>
    <property type="evidence" value="ECO:0007669"/>
    <property type="project" value="UniProtKB-KW"/>
</dbReference>